<dbReference type="EMBL" id="JAFIMR010000039">
    <property type="protein sequence ID" value="KAI1857671.1"/>
    <property type="molecule type" value="Genomic_DNA"/>
</dbReference>
<accession>A0A9Q0AJS0</accession>
<proteinExistence type="predicted"/>
<comment type="caution">
    <text evidence="2">The sequence shown here is derived from an EMBL/GenBank/DDBJ whole genome shotgun (WGS) entry which is preliminary data.</text>
</comment>
<protein>
    <submittedName>
        <fullName evidence="2">Uncharacterized protein</fullName>
    </submittedName>
</protein>
<feature type="region of interest" description="Disordered" evidence="1">
    <location>
        <begin position="27"/>
        <end position="79"/>
    </location>
</feature>
<reference evidence="2" key="1">
    <citation type="submission" date="2021-03" db="EMBL/GenBank/DDBJ databases">
        <title>Revisited historic fungal species revealed as producer of novel bioactive compounds through whole genome sequencing and comparative genomics.</title>
        <authorList>
            <person name="Vignolle G.A."/>
            <person name="Hochenegger N."/>
            <person name="Mach R.L."/>
            <person name="Mach-Aigner A.R."/>
            <person name="Javad Rahimi M."/>
            <person name="Salim K.A."/>
            <person name="Chan C.M."/>
            <person name="Lim L.B.L."/>
            <person name="Cai F."/>
            <person name="Druzhinina I.S."/>
            <person name="U'Ren J.M."/>
            <person name="Derntl C."/>
        </authorList>
    </citation>
    <scope>NUCLEOTIDE SEQUENCE</scope>
    <source>
        <strain evidence="2">TUCIM 5799</strain>
    </source>
</reference>
<sequence>MVLRQLQLPRSLTARTIAAAWRPVLRGQGRGPRSLRARFSTTTRRWSSSDKTDTQQVSPPPQRQQRQARDEEGPEKPQEKSLFARLFPDEAKQRAAASSQVQRSSTWASQLRSPLGPVEPGSAEAAAADEALRHAPRQITYVDVDADRDRDTSAMVVLGAASKHLNESDFYRVGAAQSRHVAGWVAGLRRVVPARDPHTLDPLGHYYVLFDSRAAAAAWCEEARRLWALAKQTTPGVGRRPGSQYRGVLPQGDATRRDAESFTLVSPAGRWDLEIVDAYTQVQRVLERSGDIVDKLRRRAGSRFLVLVVVDGGRMSVDMLRAAIREDGAERNLAWRVMNLEGDGRSGEHGQGGIFPFGRSGLKSADKLGIEQALQEQVMRTMSGPAGKDEGEVEEQDIEEQREDGADVAMAQDPWTAVPGMEEQRSYPRFIVPFLDEADARRFVRNWHRRQLTLRMGQPGVDAVEWEESRTLNVSYLW</sequence>
<feature type="compositionally biased region" description="Low complexity" evidence="1">
    <location>
        <begin position="37"/>
        <end position="46"/>
    </location>
</feature>
<organism evidence="2 3">
    <name type="scientific">Neoarthrinium moseri</name>
    <dbReference type="NCBI Taxonomy" id="1658444"/>
    <lineage>
        <taxon>Eukaryota</taxon>
        <taxon>Fungi</taxon>
        <taxon>Dikarya</taxon>
        <taxon>Ascomycota</taxon>
        <taxon>Pezizomycotina</taxon>
        <taxon>Sordariomycetes</taxon>
        <taxon>Xylariomycetidae</taxon>
        <taxon>Amphisphaeriales</taxon>
        <taxon>Apiosporaceae</taxon>
        <taxon>Neoarthrinium</taxon>
    </lineage>
</organism>
<keyword evidence="3" id="KW-1185">Reference proteome</keyword>
<feature type="compositionally biased region" description="Acidic residues" evidence="1">
    <location>
        <begin position="391"/>
        <end position="402"/>
    </location>
</feature>
<feature type="region of interest" description="Disordered" evidence="1">
    <location>
        <begin position="382"/>
        <end position="405"/>
    </location>
</feature>
<evidence type="ECO:0000313" key="2">
    <source>
        <dbReference type="EMBL" id="KAI1857671.1"/>
    </source>
</evidence>
<evidence type="ECO:0000256" key="1">
    <source>
        <dbReference type="SAM" id="MobiDB-lite"/>
    </source>
</evidence>
<gene>
    <name evidence="2" type="ORF">JX265_011086</name>
</gene>
<name>A0A9Q0AJS0_9PEZI</name>
<dbReference type="AlphaFoldDB" id="A0A9Q0AJS0"/>
<evidence type="ECO:0000313" key="3">
    <source>
        <dbReference type="Proteomes" id="UP000829685"/>
    </source>
</evidence>
<feature type="compositionally biased region" description="Basic and acidic residues" evidence="1">
    <location>
        <begin position="67"/>
        <end position="79"/>
    </location>
</feature>
<feature type="compositionally biased region" description="Low complexity" evidence="1">
    <location>
        <begin position="94"/>
        <end position="105"/>
    </location>
</feature>
<feature type="region of interest" description="Disordered" evidence="1">
    <location>
        <begin position="93"/>
        <end position="127"/>
    </location>
</feature>
<dbReference type="Proteomes" id="UP000829685">
    <property type="component" value="Unassembled WGS sequence"/>
</dbReference>